<dbReference type="HOGENOM" id="CLU_1775556_0_0_9"/>
<dbReference type="AlphaFoldDB" id="G9WJ95"/>
<reference evidence="1 2" key="1">
    <citation type="journal article" date="2012" name="PLoS ONE">
        <title>Functional divergence in the genus oenococcus as predicted by genome sequencing of the newly-described species, Oenococcus kitaharae.</title>
        <authorList>
            <person name="Borneman A.R."/>
            <person name="McCarthy J.M."/>
            <person name="Chambers P.J."/>
            <person name="Bartowsky E.J."/>
        </authorList>
    </citation>
    <scope>NUCLEOTIDE SEQUENCE [LARGE SCALE GENOMIC DNA]</scope>
    <source>
        <strain evidence="2">DSM17330</strain>
    </source>
</reference>
<keyword evidence="2" id="KW-1185">Reference proteome</keyword>
<evidence type="ECO:0000313" key="1">
    <source>
        <dbReference type="EMBL" id="EHN58701.1"/>
    </source>
</evidence>
<dbReference type="InterPro" id="IPR015231">
    <property type="entry name" value="DUF1934"/>
</dbReference>
<dbReference type="Pfam" id="PF09148">
    <property type="entry name" value="DUF1934"/>
    <property type="match status" value="1"/>
</dbReference>
<accession>G9WJ95</accession>
<protein>
    <recommendedName>
        <fullName evidence="3">DUF1934 domain-containing protein</fullName>
    </recommendedName>
</protein>
<dbReference type="Proteomes" id="UP000004959">
    <property type="component" value="Chromosome"/>
</dbReference>
<dbReference type="eggNOG" id="COG4506">
    <property type="taxonomic scope" value="Bacteria"/>
</dbReference>
<dbReference type="Gene3D" id="2.40.128.20">
    <property type="match status" value="1"/>
</dbReference>
<dbReference type="OrthoDB" id="2151645at2"/>
<dbReference type="InterPro" id="IPR012674">
    <property type="entry name" value="Calycin"/>
</dbReference>
<dbReference type="SUPFAM" id="SSF50814">
    <property type="entry name" value="Lipocalins"/>
    <property type="match status" value="1"/>
</dbReference>
<sequence length="145" mass="16437">MTKEFKTPINIEITSDVDRAGDKENVHQQAQGSLLFNEDHSYTILYDMAGDLVRLEIAPEKTRTVYFGHNGKTVMVYDEMMDQAKSTYMSDYGAMDMLVKTASVDFDQVDGQGMLHIKYELFQNEASLGKFDLTLQFVPTVSTID</sequence>
<evidence type="ECO:0008006" key="3">
    <source>
        <dbReference type="Google" id="ProtNLM"/>
    </source>
</evidence>
<dbReference type="EMBL" id="AFVZ01000001">
    <property type="protein sequence ID" value="EHN58701.1"/>
    <property type="molecule type" value="Genomic_DNA"/>
</dbReference>
<dbReference type="PATRIC" id="fig|1045004.4.peg.588"/>
<evidence type="ECO:0000313" key="2">
    <source>
        <dbReference type="Proteomes" id="UP000004959"/>
    </source>
</evidence>
<dbReference type="RefSeq" id="WP_007745160.1">
    <property type="nucleotide sequence ID" value="NZ_CM001398.1"/>
</dbReference>
<name>G9WJ95_9LACO</name>
<comment type="caution">
    <text evidence="1">The sequence shown here is derived from an EMBL/GenBank/DDBJ whole genome shotgun (WGS) entry which is preliminary data.</text>
</comment>
<organism evidence="1 2">
    <name type="scientific">Oenococcus kitaharae DSM 17330</name>
    <dbReference type="NCBI Taxonomy" id="1045004"/>
    <lineage>
        <taxon>Bacteria</taxon>
        <taxon>Bacillati</taxon>
        <taxon>Bacillota</taxon>
        <taxon>Bacilli</taxon>
        <taxon>Lactobacillales</taxon>
        <taxon>Lactobacillaceae</taxon>
        <taxon>Oenococcus</taxon>
    </lineage>
</organism>
<proteinExistence type="predicted"/>
<dbReference type="STRING" id="336988.NT96_05775"/>
<gene>
    <name evidence="1" type="ORF">OKIT_0588</name>
</gene>